<evidence type="ECO:0000256" key="1">
    <source>
        <dbReference type="SAM" id="MobiDB-lite"/>
    </source>
</evidence>
<dbReference type="EMBL" id="JAADYS010002062">
    <property type="protein sequence ID" value="KAF4459904.1"/>
    <property type="molecule type" value="Genomic_DNA"/>
</dbReference>
<feature type="compositionally biased region" description="Polar residues" evidence="1">
    <location>
        <begin position="273"/>
        <end position="282"/>
    </location>
</feature>
<evidence type="ECO:0000313" key="4">
    <source>
        <dbReference type="Proteomes" id="UP000554235"/>
    </source>
</evidence>
<dbReference type="AlphaFoldDB" id="A0A8H4L2A1"/>
<feature type="transmembrane region" description="Helical" evidence="2">
    <location>
        <begin position="483"/>
        <end position="502"/>
    </location>
</feature>
<accession>A0A8H4L2A1</accession>
<dbReference type="OrthoDB" id="5428055at2759"/>
<keyword evidence="4" id="KW-1185">Reference proteome</keyword>
<sequence>MQRSPSKGDSGPAWFSDPHVRAEIDTYRQKIKGFLHNDALHPWVEDIPAVESRLQILDLKERRHDFPATEFHSPQDTLQYLENALSSSSPTEPSRHLILMEGMNPRLAEVLGVRLGIPPEFWLSHWGHHGRLGVFDPSFRNQDSSTYWKVQVPQLRLVSEDVSRPEGGYTVQLGYCARGTTYCDAQEKQTCVSSVVSYWGGKLAENSWIGEHWKNMWIPVADSCPKISALVLVDSPTGHLTPRFLPPLGFTRSALSKTPTQTVADDNPFDVSGSPSSHRPGTIYPSNTPLWNTLVEAYKAEKTISTEDPFSATITVRNIVSSAWETKTKYDMNRLNMVWMVPHDYLPAFNVVNPDQELIKQTNTSIEYEKLVERRHSAQQNKAQIEEIIRAFRRDNFEFSSSRQDSRLWLAKSNEARRWRDLYNQYQWMDTTMAENMTMYDHGTATEDAFATQIQAIDTYRQTVAFYEETAPADPMVRGSGQLARIATVAVPCIIVASIFSMNGNFAAWERLLFVYWCVVVPMTLLLLGWVMQKDIVALVVKMEERWKGITTDRPRPSFSYFD</sequence>
<comment type="caution">
    <text evidence="3">The sequence shown here is derived from an EMBL/GenBank/DDBJ whole genome shotgun (WGS) entry which is preliminary data.</text>
</comment>
<feature type="transmembrane region" description="Helical" evidence="2">
    <location>
        <begin position="514"/>
        <end position="532"/>
    </location>
</feature>
<keyword evidence="2" id="KW-1133">Transmembrane helix</keyword>
<evidence type="ECO:0000256" key="2">
    <source>
        <dbReference type="SAM" id="Phobius"/>
    </source>
</evidence>
<gene>
    <name evidence="3" type="ORF">FALBO_13328</name>
</gene>
<reference evidence="3 4" key="1">
    <citation type="submission" date="2020-01" db="EMBL/GenBank/DDBJ databases">
        <title>Identification and distribution of gene clusters putatively required for synthesis of sphingolipid metabolism inhibitors in phylogenetically diverse species of the filamentous fungus Fusarium.</title>
        <authorList>
            <person name="Kim H.-S."/>
            <person name="Busman M."/>
            <person name="Brown D.W."/>
            <person name="Divon H."/>
            <person name="Uhlig S."/>
            <person name="Proctor R.H."/>
        </authorList>
    </citation>
    <scope>NUCLEOTIDE SEQUENCE [LARGE SCALE GENOMIC DNA]</scope>
    <source>
        <strain evidence="3 4">NRRL 20459</strain>
    </source>
</reference>
<keyword evidence="2" id="KW-0812">Transmembrane</keyword>
<protein>
    <submittedName>
        <fullName evidence="3">Uncharacterized protein</fullName>
    </submittedName>
</protein>
<organism evidence="3 4">
    <name type="scientific">Fusarium albosuccineum</name>
    <dbReference type="NCBI Taxonomy" id="1237068"/>
    <lineage>
        <taxon>Eukaryota</taxon>
        <taxon>Fungi</taxon>
        <taxon>Dikarya</taxon>
        <taxon>Ascomycota</taxon>
        <taxon>Pezizomycotina</taxon>
        <taxon>Sordariomycetes</taxon>
        <taxon>Hypocreomycetidae</taxon>
        <taxon>Hypocreales</taxon>
        <taxon>Nectriaceae</taxon>
        <taxon>Fusarium</taxon>
        <taxon>Fusarium decemcellulare species complex</taxon>
    </lineage>
</organism>
<proteinExistence type="predicted"/>
<dbReference type="Proteomes" id="UP000554235">
    <property type="component" value="Unassembled WGS sequence"/>
</dbReference>
<name>A0A8H4L2A1_9HYPO</name>
<keyword evidence="2" id="KW-0472">Membrane</keyword>
<evidence type="ECO:0000313" key="3">
    <source>
        <dbReference type="EMBL" id="KAF4459904.1"/>
    </source>
</evidence>
<feature type="region of interest" description="Disordered" evidence="1">
    <location>
        <begin position="259"/>
        <end position="282"/>
    </location>
</feature>